<dbReference type="AlphaFoldDB" id="A0AB38URY8"/>
<sequence>MAVPAAVRAVAVALQASVAAQEGSTRDLAESRAAPAASRASDAVPVTRSSLLIQVCDSAGSMTSSSSNVVAERNAFPC</sequence>
<evidence type="ECO:0008006" key="5">
    <source>
        <dbReference type="Google" id="ProtNLM"/>
    </source>
</evidence>
<evidence type="ECO:0000313" key="2">
    <source>
        <dbReference type="EMBL" id="VAZ91462.1"/>
    </source>
</evidence>
<proteinExistence type="predicted"/>
<dbReference type="Proteomes" id="UP000271464">
    <property type="component" value="Unassembled WGS sequence"/>
</dbReference>
<comment type="caution">
    <text evidence="1">The sequence shown here is derived from an EMBL/GenBank/DDBJ whole genome shotgun (WGS) entry which is preliminary data.</text>
</comment>
<gene>
    <name evidence="1" type="ORF">LAUMK42_02004</name>
    <name evidence="2" type="ORF">LAUMK4_01789</name>
</gene>
<dbReference type="Proteomes" id="UP000279331">
    <property type="component" value="Unassembled WGS sequence"/>
</dbReference>
<dbReference type="EMBL" id="UPHL01000047">
    <property type="protein sequence ID" value="VAZ83191.1"/>
    <property type="molecule type" value="Genomic_DNA"/>
</dbReference>
<accession>A0AB38URY8</accession>
<organism evidence="1 4">
    <name type="scientific">Mycobacterium persicum</name>
    <dbReference type="NCBI Taxonomy" id="1487726"/>
    <lineage>
        <taxon>Bacteria</taxon>
        <taxon>Bacillati</taxon>
        <taxon>Actinomycetota</taxon>
        <taxon>Actinomycetes</taxon>
        <taxon>Mycobacteriales</taxon>
        <taxon>Mycobacteriaceae</taxon>
        <taxon>Mycobacterium</taxon>
    </lineage>
</organism>
<name>A0AB38URY8_9MYCO</name>
<dbReference type="EMBL" id="UPHM01000038">
    <property type="protein sequence ID" value="VAZ91462.1"/>
    <property type="molecule type" value="Genomic_DNA"/>
</dbReference>
<keyword evidence="3" id="KW-1185">Reference proteome</keyword>
<evidence type="ECO:0000313" key="4">
    <source>
        <dbReference type="Proteomes" id="UP000279331"/>
    </source>
</evidence>
<reference evidence="3 4" key="1">
    <citation type="submission" date="2018-09" db="EMBL/GenBank/DDBJ databases">
        <authorList>
            <person name="Tagini F."/>
        </authorList>
    </citation>
    <scope>NUCLEOTIDE SEQUENCE [LARGE SCALE GENOMIC DNA]</scope>
    <source>
        <strain evidence="2 3">MK4</strain>
        <strain evidence="1 4">MK42</strain>
    </source>
</reference>
<evidence type="ECO:0000313" key="3">
    <source>
        <dbReference type="Proteomes" id="UP000271464"/>
    </source>
</evidence>
<evidence type="ECO:0000313" key="1">
    <source>
        <dbReference type="EMBL" id="VAZ83191.1"/>
    </source>
</evidence>
<protein>
    <recommendedName>
        <fullName evidence="5">Secreted protein</fullName>
    </recommendedName>
</protein>